<evidence type="ECO:0000256" key="1">
    <source>
        <dbReference type="ARBA" id="ARBA00004496"/>
    </source>
</evidence>
<dbReference type="PROSITE" id="PS50067">
    <property type="entry name" value="KINESIN_MOTOR_2"/>
    <property type="match status" value="1"/>
</dbReference>
<dbReference type="GO" id="GO:0008017">
    <property type="term" value="F:microtubule binding"/>
    <property type="evidence" value="ECO:0007669"/>
    <property type="project" value="InterPro"/>
</dbReference>
<dbReference type="SUPFAM" id="SSF58113">
    <property type="entry name" value="Apolipoprotein A-I"/>
    <property type="match status" value="1"/>
</dbReference>
<accession>A0A8T8TEI1</accession>
<sequence>MAGMLSKRDSTSSIANGLAAAGANGSGSNGNGNSTSVQVVVRIRPITNADQSSIPQRWQRVVVHPTSASAIQVDQSTGPPANGPGGGGGAGPAGANANKETKRQMFSFDRVLGSSDGQSQVYENAAEHLIPRFIEGFNVTILAYGQTSSGKSYTMGTAASDADYEALVAGRSPDPSVGIIPRAVAQIFQGIRQNQNRSGAVQYTMKVSFIEIYNEDLIDLLAVQDGESRPLVQIREGKNGQIMWQGLREVKVSGVADVMNHLLQGSSSRRTDQTDMNASSSRSHAIFSLTLVQRKFVGAGPAPPPSAAHAPSSYTNPGRTTPTGRTGLPRPSSTLGHRSSTPGGGSGLPTLSGRTSATGLRPVSMAIGSPRSPSPAPGTEELRRPGTAGATDGEWTTITSKFHFVDLAGSERLKRTAAQGERAKEGISINSGLHALGNVISALGDPAKAKRTTHIPYRDSKLTRLLQDSLGGNAHTLMIACVSPAEYNVSETINTLQYANRARNIKNKAELNEVEVGWEDLAYLQTQVLKLRRELGILKGGKGSGNTAALRGIADDASQRAVAKELMEWQDKYAAASQKMSQMILENTKLKQMSHNRSGSAGSMSDTDFMQAAEPVIVEYEKVVDTLEGQINLMKAALSHAEDVITLNETDIEELSNSLNESRTALESRESMLAELQVRLSKLQDRERSADEYARDLEGRMQKISEREGADATVLTELRTELSRLKEAQNSAEQYISELESKVAKDEETIASLQAQIELAEKERERREEAYKDLQARMEMMDTTRDTKTLLEELDVSEQRKLELEKRLDEAIAAEEELAKEKSTLTDKVARAELDKGKAEDRAREFEAALAAAEANAAAATAAAASQAAEADDKSAKISAEEVESLQRELGSMREEVEVWRGEHQKSTVELEQSRRKYHESLREIHDLNHQLSELRLTSNAASASRGSSVSHSTAEDGGEEEQEVVEELAPAESKLSRRESFQLSRSGSISSTRRSGRPESLLLGEKEKTLLRRNSGSFLGYNPSDGPSAAGGSISRTASPNHNRTRSHSQSFAHEMGVNSGASTPTTAAALQLQQQLAAQLANAPQAAPGRRPLSLSGSLNLVNGAAAVRSPLGMNNSSAPGSAVEPSSMGNYERTIASLKKENEHLTLALKEREEELQALEIDLRQSRKSSTEAGALGISVDSSASSSGTGEEASGDAVLARNGLSAFPSMGSLHSGQQTPVTDRELRAIKKLLVEAGVASGSAVDSDDEQMARLNDLLRSMARKETAHRDAIDSMADELANLRREKEQIQSLSNEQVSNLSKELATLRGQVGNGEEVGSQTPKPQASSDRLVFEEVETLRAQVTDLQKSHADEVQRLRDEQVKNEGNFSEMVQQLKQDFSASATAKEQEHQAAIEALKAAHEEEVSKVVGEHNTALSSLKNSHSELFSRKVADHEELVQRRVAEHGDVIERLKSEHDRALKSRADEHAAALREIELSRQSDAAVTEEDRAALHSQLKQEHSTELQRLRSEHEETLAGVVASHEAAHNTLKADYDDSQKARDQEHEAAMEELLQGHASKMESLAAEHRKAVEAAVAAATAAAAAEHAKALEALRTEHTESQTRLGTEHATKLEQLKEEHAEAIENVKDEHRSALSAMASQMAELKGAHARALAEAQSKAVSDAEAATGGHANALEEVRSGHARAIEETQSSHAKAIEELQGGHARTIEGMRAVHDKAFEEAEDRHAKAIEDVKKQHASELQRFSAEHLNSTAEIKTAFAEELAQVNNTHKERTSALQSDHEQVVSGLRKQVAEVLAKHRAFEQEIRQLKQEHTASVDRMSIDHKVRLDKAHSDLLAARSMVASSSERANQQQLEAIRQELELELENTRSELAETSDALVTLEGALTDTSKERDSLQAQIEALKSGVNPPTPAQVLQADLTQARSDLAKVKQEMHVIIDERSRLDQQLRDSQNRLQTAEAKIRAQQAIGSPTLEQSADFPGRAPGYRRGSDADTLPSEMSHSGRNSRTLGKPPPPTPPPSVPPPPTPTAPSSTSGAVTPRASGPRTSSSSQITRSESPGTLTRSSSQSSLTTVNMSSNHGGAGGVGDSGLRMIAEQGEEIKKLQRQLSHCEADLQANIDLVSTLEAALNDSERNLRKSRVQLGEVTRERDRLQTQIDDLRDQAATAQRNLESVRNSVLLEKQGYESKIQEERAAKEKAREALEARLEEVSRRKNSRLFCM</sequence>
<evidence type="ECO:0000313" key="10">
    <source>
        <dbReference type="EMBL" id="KAE8259974.1"/>
    </source>
</evidence>
<keyword evidence="2" id="KW-0963">Cytoplasm</keyword>
<keyword evidence="6" id="KW-0505">Motor protein</keyword>
<dbReference type="InterPro" id="IPR027417">
    <property type="entry name" value="P-loop_NTPase"/>
</dbReference>
<dbReference type="Gene3D" id="3.40.850.10">
    <property type="entry name" value="Kinesin motor domain"/>
    <property type="match status" value="1"/>
</dbReference>
<keyword evidence="4 6" id="KW-0067">ATP-binding</keyword>
<feature type="compositionally biased region" description="Gly residues" evidence="8">
    <location>
        <begin position="83"/>
        <end position="92"/>
    </location>
</feature>
<dbReference type="Pfam" id="PF00225">
    <property type="entry name" value="Kinesin"/>
    <property type="match status" value="2"/>
</dbReference>
<feature type="region of interest" description="Disordered" evidence="8">
    <location>
        <begin position="939"/>
        <end position="1051"/>
    </location>
</feature>
<dbReference type="SUPFAM" id="SSF52540">
    <property type="entry name" value="P-loop containing nucleoside triphosphate hydrolases"/>
    <property type="match status" value="1"/>
</dbReference>
<feature type="coiled-coil region" evidence="7">
    <location>
        <begin position="1268"/>
        <end position="1302"/>
    </location>
</feature>
<protein>
    <recommendedName>
        <fullName evidence="9">Kinesin motor domain-containing protein</fullName>
    </recommendedName>
</protein>
<feature type="domain" description="Kinesin motor" evidence="9">
    <location>
        <begin position="36"/>
        <end position="505"/>
    </location>
</feature>
<dbReference type="GO" id="GO:0005737">
    <property type="term" value="C:cytoplasm"/>
    <property type="evidence" value="ECO:0007669"/>
    <property type="project" value="UniProtKB-SubCell"/>
</dbReference>
<organism evidence="10 11">
    <name type="scientific">Tilletia indica</name>
    <dbReference type="NCBI Taxonomy" id="43049"/>
    <lineage>
        <taxon>Eukaryota</taxon>
        <taxon>Fungi</taxon>
        <taxon>Dikarya</taxon>
        <taxon>Basidiomycota</taxon>
        <taxon>Ustilaginomycotina</taxon>
        <taxon>Exobasidiomycetes</taxon>
        <taxon>Tilletiales</taxon>
        <taxon>Tilletiaceae</taxon>
        <taxon>Tilletia</taxon>
    </lineage>
</organism>
<dbReference type="EMBL" id="LWDF02000021">
    <property type="protein sequence ID" value="KAE8259974.1"/>
    <property type="molecule type" value="Genomic_DNA"/>
</dbReference>
<dbReference type="InterPro" id="IPR019821">
    <property type="entry name" value="Kinesin_motor_CS"/>
</dbReference>
<dbReference type="PROSITE" id="PS00411">
    <property type="entry name" value="KINESIN_MOTOR_1"/>
    <property type="match status" value="1"/>
</dbReference>
<feature type="region of interest" description="Disordered" evidence="8">
    <location>
        <begin position="1112"/>
        <end position="1131"/>
    </location>
</feature>
<feature type="compositionally biased region" description="Polar residues" evidence="8">
    <location>
        <begin position="1321"/>
        <end position="1331"/>
    </location>
</feature>
<dbReference type="InterPro" id="IPR036961">
    <property type="entry name" value="Kinesin_motor_dom_sf"/>
</dbReference>
<feature type="region of interest" description="Disordered" evidence="8">
    <location>
        <begin position="72"/>
        <end position="97"/>
    </location>
</feature>
<dbReference type="PANTHER" id="PTHR47969:SF15">
    <property type="entry name" value="CHROMOSOME-ASSOCIATED KINESIN KIF4A-RELATED"/>
    <property type="match status" value="1"/>
</dbReference>
<proteinExistence type="inferred from homology"/>
<feature type="region of interest" description="Disordered" evidence="8">
    <location>
        <begin position="1947"/>
        <end position="2090"/>
    </location>
</feature>
<feature type="coiled-coil region" evidence="7">
    <location>
        <begin position="715"/>
        <end position="931"/>
    </location>
</feature>
<comment type="subcellular location">
    <subcellularLocation>
        <location evidence="1">Cytoplasm</location>
    </subcellularLocation>
</comment>
<feature type="binding site" evidence="6">
    <location>
        <begin position="145"/>
        <end position="152"/>
    </location>
    <ligand>
        <name>ATP</name>
        <dbReference type="ChEBI" id="CHEBI:30616"/>
    </ligand>
</feature>
<dbReference type="SMART" id="SM00129">
    <property type="entry name" value="KISc"/>
    <property type="match status" value="1"/>
</dbReference>
<dbReference type="GO" id="GO:0005524">
    <property type="term" value="F:ATP binding"/>
    <property type="evidence" value="ECO:0007669"/>
    <property type="project" value="UniProtKB-UniRule"/>
</dbReference>
<reference evidence="10" key="1">
    <citation type="submission" date="2016-04" db="EMBL/GenBank/DDBJ databases">
        <authorList>
            <person name="Nguyen H.D."/>
            <person name="Samba Siva P."/>
            <person name="Cullis J."/>
            <person name="Levesque C.A."/>
            <person name="Hambleton S."/>
        </authorList>
    </citation>
    <scope>NUCLEOTIDE SEQUENCE</scope>
    <source>
        <strain evidence="10">DAOMC 236416</strain>
    </source>
</reference>
<feature type="compositionally biased region" description="Low complexity" evidence="8">
    <location>
        <begin position="307"/>
        <end position="331"/>
    </location>
</feature>
<evidence type="ECO:0000256" key="7">
    <source>
        <dbReference type="SAM" id="Coils"/>
    </source>
</evidence>
<evidence type="ECO:0000256" key="5">
    <source>
        <dbReference type="ARBA" id="ARBA00023054"/>
    </source>
</evidence>
<dbReference type="SUPFAM" id="SSF57997">
    <property type="entry name" value="Tropomyosin"/>
    <property type="match status" value="1"/>
</dbReference>
<feature type="region of interest" description="Disordered" evidence="8">
    <location>
        <begin position="1314"/>
        <end position="1333"/>
    </location>
</feature>
<keyword evidence="5 7" id="KW-0175">Coiled coil</keyword>
<dbReference type="PANTHER" id="PTHR47969">
    <property type="entry name" value="CHROMOSOME-ASSOCIATED KINESIN KIF4A-RELATED"/>
    <property type="match status" value="1"/>
</dbReference>
<feature type="coiled-coil region" evidence="7">
    <location>
        <begin position="2094"/>
        <end position="2213"/>
    </location>
</feature>
<evidence type="ECO:0000256" key="2">
    <source>
        <dbReference type="ARBA" id="ARBA00022490"/>
    </source>
</evidence>
<feature type="compositionally biased region" description="Acidic residues" evidence="8">
    <location>
        <begin position="957"/>
        <end position="967"/>
    </location>
</feature>
<evidence type="ECO:0000256" key="6">
    <source>
        <dbReference type="PROSITE-ProRule" id="PRU00283"/>
    </source>
</evidence>
<feature type="compositionally biased region" description="Pro residues" evidence="8">
    <location>
        <begin position="2012"/>
        <end position="2029"/>
    </location>
</feature>
<dbReference type="GO" id="GO:0003777">
    <property type="term" value="F:microtubule motor activity"/>
    <property type="evidence" value="ECO:0007669"/>
    <property type="project" value="InterPro"/>
</dbReference>
<feature type="compositionally biased region" description="Polar residues" evidence="8">
    <location>
        <begin position="1998"/>
        <end position="2009"/>
    </location>
</feature>
<dbReference type="GO" id="GO:0007018">
    <property type="term" value="P:microtubule-based movement"/>
    <property type="evidence" value="ECO:0007669"/>
    <property type="project" value="InterPro"/>
</dbReference>
<evidence type="ECO:0000256" key="4">
    <source>
        <dbReference type="ARBA" id="ARBA00022840"/>
    </source>
</evidence>
<comment type="caution">
    <text evidence="10">The sequence shown here is derived from an EMBL/GenBank/DDBJ whole genome shotgun (WGS) entry which is preliminary data.</text>
</comment>
<keyword evidence="3 6" id="KW-0547">Nucleotide-binding</keyword>
<dbReference type="Proteomes" id="UP000077521">
    <property type="component" value="Unassembled WGS sequence"/>
</dbReference>
<feature type="coiled-coil region" evidence="7">
    <location>
        <begin position="1131"/>
        <end position="1172"/>
    </location>
</feature>
<evidence type="ECO:0000256" key="3">
    <source>
        <dbReference type="ARBA" id="ARBA00022741"/>
    </source>
</evidence>
<reference evidence="10" key="2">
    <citation type="journal article" date="2019" name="IMA Fungus">
        <title>Genome sequencing and comparison of five Tilletia species to identify candidate genes for the detection of regulated species infecting wheat.</title>
        <authorList>
            <person name="Nguyen H.D.T."/>
            <person name="Sultana T."/>
            <person name="Kesanakurti P."/>
            <person name="Hambleton S."/>
        </authorList>
    </citation>
    <scope>NUCLEOTIDE SEQUENCE</scope>
    <source>
        <strain evidence="10">DAOMC 236416</strain>
    </source>
</reference>
<feature type="region of interest" description="Disordered" evidence="8">
    <location>
        <begin position="263"/>
        <end position="282"/>
    </location>
</feature>
<feature type="compositionally biased region" description="Low complexity" evidence="8">
    <location>
        <begin position="2030"/>
        <end position="2078"/>
    </location>
</feature>
<evidence type="ECO:0000259" key="9">
    <source>
        <dbReference type="PROSITE" id="PS50067"/>
    </source>
</evidence>
<dbReference type="InterPro" id="IPR027640">
    <property type="entry name" value="Kinesin-like_fam"/>
</dbReference>
<comment type="similarity">
    <text evidence="6">Belongs to the TRAFAC class myosin-kinesin ATPase superfamily. Kinesin family.</text>
</comment>
<feature type="compositionally biased region" description="Low complexity" evidence="8">
    <location>
        <begin position="939"/>
        <end position="953"/>
    </location>
</feature>
<evidence type="ECO:0000256" key="8">
    <source>
        <dbReference type="SAM" id="MobiDB-lite"/>
    </source>
</evidence>
<keyword evidence="11" id="KW-1185">Reference proteome</keyword>
<name>A0A8T8TEI1_9BASI</name>
<feature type="compositionally biased region" description="Low complexity" evidence="8">
    <location>
        <begin position="985"/>
        <end position="994"/>
    </location>
</feature>
<dbReference type="GO" id="GO:0051231">
    <property type="term" value="P:spindle elongation"/>
    <property type="evidence" value="ECO:0007669"/>
    <property type="project" value="TreeGrafter"/>
</dbReference>
<feature type="region of interest" description="Disordered" evidence="8">
    <location>
        <begin position="298"/>
        <end position="394"/>
    </location>
</feature>
<feature type="compositionally biased region" description="Polar residues" evidence="8">
    <location>
        <begin position="1035"/>
        <end position="1051"/>
    </location>
</feature>
<dbReference type="PRINTS" id="PR00380">
    <property type="entry name" value="KINESINHEAVY"/>
</dbReference>
<evidence type="ECO:0000313" key="11">
    <source>
        <dbReference type="Proteomes" id="UP000077521"/>
    </source>
</evidence>
<dbReference type="GO" id="GO:0007052">
    <property type="term" value="P:mitotic spindle organization"/>
    <property type="evidence" value="ECO:0007669"/>
    <property type="project" value="TreeGrafter"/>
</dbReference>
<dbReference type="GO" id="GO:0005875">
    <property type="term" value="C:microtubule associated complex"/>
    <property type="evidence" value="ECO:0007669"/>
    <property type="project" value="TreeGrafter"/>
</dbReference>
<gene>
    <name evidence="10" type="ORF">A4X13_0g627</name>
</gene>
<dbReference type="InterPro" id="IPR001752">
    <property type="entry name" value="Kinesin_motor_dom"/>
</dbReference>